<dbReference type="InterPro" id="IPR030395">
    <property type="entry name" value="GP_PDE_dom"/>
</dbReference>
<organism evidence="2 3">
    <name type="scientific">Stutzerimonas azotifigens</name>
    <dbReference type="NCBI Taxonomy" id="291995"/>
    <lineage>
        <taxon>Bacteria</taxon>
        <taxon>Pseudomonadati</taxon>
        <taxon>Pseudomonadota</taxon>
        <taxon>Gammaproteobacteria</taxon>
        <taxon>Pseudomonadales</taxon>
        <taxon>Pseudomonadaceae</taxon>
        <taxon>Stutzerimonas</taxon>
    </lineage>
</organism>
<dbReference type="InterPro" id="IPR017946">
    <property type="entry name" value="PLC-like_Pdiesterase_TIM-brl"/>
</dbReference>
<dbReference type="PANTHER" id="PTHR46211:SF14">
    <property type="entry name" value="GLYCEROPHOSPHODIESTER PHOSPHODIESTERASE"/>
    <property type="match status" value="1"/>
</dbReference>
<evidence type="ECO:0000259" key="1">
    <source>
        <dbReference type="PROSITE" id="PS51704"/>
    </source>
</evidence>
<comment type="caution">
    <text evidence="2">The sequence shown here is derived from an EMBL/GenBank/DDBJ whole genome shotgun (WGS) entry which is preliminary data.</text>
</comment>
<dbReference type="EMBL" id="JAAMRF010000001">
    <property type="protein sequence ID" value="MBA1272028.1"/>
    <property type="molecule type" value="Genomic_DNA"/>
</dbReference>
<dbReference type="PANTHER" id="PTHR46211">
    <property type="entry name" value="GLYCEROPHOSPHORYL DIESTER PHOSPHODIESTERASE"/>
    <property type="match status" value="1"/>
</dbReference>
<keyword evidence="3" id="KW-1185">Reference proteome</keyword>
<gene>
    <name evidence="2" type="ORF">G7026_01535</name>
</gene>
<dbReference type="CDD" id="cd08561">
    <property type="entry name" value="GDPD_cytoplasmic_ScUgpQ2_like"/>
    <property type="match status" value="1"/>
</dbReference>
<dbReference type="Proteomes" id="UP000786387">
    <property type="component" value="Unassembled WGS sequence"/>
</dbReference>
<dbReference type="PROSITE" id="PS51704">
    <property type="entry name" value="GP_PDE"/>
    <property type="match status" value="1"/>
</dbReference>
<dbReference type="RefSeq" id="WP_181068880.1">
    <property type="nucleotide sequence ID" value="NZ_JAAMRF010000001.1"/>
</dbReference>
<evidence type="ECO:0000313" key="3">
    <source>
        <dbReference type="Proteomes" id="UP000786387"/>
    </source>
</evidence>
<name>A0ABR5YVS2_9GAMM</name>
<feature type="domain" description="GP-PDE" evidence="1">
    <location>
        <begin position="43"/>
        <end position="293"/>
    </location>
</feature>
<reference evidence="2 3" key="1">
    <citation type="submission" date="2020-02" db="EMBL/GenBank/DDBJ databases">
        <title>Synteny-based analysis reveals conserved mechanism for high triclosan tolerance in Pseudomonas, as well as instances of horizontal transfer.</title>
        <authorList>
            <person name="Mcfarland A.G."/>
            <person name="Bertucci H.K."/>
            <person name="Litmann E."/>
            <person name="Shen J."/>
            <person name="Huttenhower C."/>
            <person name="Hartmann E.M."/>
        </authorList>
    </citation>
    <scope>NUCLEOTIDE SEQUENCE [LARGE SCALE GENOMIC DNA]</scope>
    <source>
        <strain evidence="2 3">115A1</strain>
    </source>
</reference>
<evidence type="ECO:0000313" key="2">
    <source>
        <dbReference type="EMBL" id="MBA1272028.1"/>
    </source>
</evidence>
<proteinExistence type="predicted"/>
<dbReference type="Gene3D" id="3.20.20.190">
    <property type="entry name" value="Phosphatidylinositol (PI) phosphodiesterase"/>
    <property type="match status" value="1"/>
</dbReference>
<sequence length="315" mass="34092">MLRLLRFLFAPALLIAAVLGLLLLTSQPATVPGVLAPFEGGPPLVIAHRGGMGLWPENSLFAFERSTALGVDMLEMDLHLSRDGELVVIHDATLERTTNGFGEVADHDLADLQALDAGYRWTADGGESYPYRNQGIGIPTFAEVLAALPQIPKVVEIKVPEPDLEARLCEQIMESGQRDRIIVGSFHDRSLQRFRSLCPTVATSAGASSVRLLVLLDRIGLGSLLSPSYELLQIPARHSGVQVATPSLLDTAAERGLRTQLWTINEQPEMQRLLDMGADGLITDYPDRALHLLRLRHSADDGGEAVADPEEAASG</sequence>
<accession>A0ABR5YVS2</accession>
<protein>
    <submittedName>
        <fullName evidence="2">Glycerophosphodiester phosphodiesterase</fullName>
    </submittedName>
</protein>
<dbReference type="Pfam" id="PF03009">
    <property type="entry name" value="GDPD"/>
    <property type="match status" value="1"/>
</dbReference>
<dbReference type="SUPFAM" id="SSF51695">
    <property type="entry name" value="PLC-like phosphodiesterases"/>
    <property type="match status" value="1"/>
</dbReference>